<keyword evidence="1 7" id="KW-0808">Transferase</keyword>
<reference evidence="7 8" key="1">
    <citation type="submission" date="2024-05" db="EMBL/GenBank/DDBJ databases">
        <title>Three bacterial strains, DH-69, EH-24, and ECK-19 isolated from coastal sediments.</title>
        <authorList>
            <person name="Ye Y.-Q."/>
            <person name="Du Z.-J."/>
        </authorList>
    </citation>
    <scope>NUCLEOTIDE SEQUENCE [LARGE SCALE GENOMIC DNA]</scope>
    <source>
        <strain evidence="7 8">ECK-19</strain>
    </source>
</reference>
<dbReference type="SUPFAM" id="SSF48452">
    <property type="entry name" value="TPR-like"/>
    <property type="match status" value="3"/>
</dbReference>
<accession>A0ABV3ZBM4</accession>
<dbReference type="InterPro" id="IPR000719">
    <property type="entry name" value="Prot_kinase_dom"/>
</dbReference>
<gene>
    <name evidence="7" type="ORF">ABFZ84_14640</name>
</gene>
<dbReference type="SUPFAM" id="SSF56112">
    <property type="entry name" value="Protein kinase-like (PK-like)"/>
    <property type="match status" value="1"/>
</dbReference>
<name>A0ABV3ZBM4_9PROT</name>
<dbReference type="PROSITE" id="PS00108">
    <property type="entry name" value="PROTEIN_KINASE_ST"/>
    <property type="match status" value="1"/>
</dbReference>
<evidence type="ECO:0000256" key="4">
    <source>
        <dbReference type="ARBA" id="ARBA00022840"/>
    </source>
</evidence>
<dbReference type="EMBL" id="JBEHZE010000003">
    <property type="protein sequence ID" value="MEX6634786.1"/>
    <property type="molecule type" value="Genomic_DNA"/>
</dbReference>
<proteinExistence type="predicted"/>
<dbReference type="Pfam" id="PF00069">
    <property type="entry name" value="Pkinase"/>
    <property type="match status" value="1"/>
</dbReference>
<evidence type="ECO:0000313" key="7">
    <source>
        <dbReference type="EMBL" id="MEX6634786.1"/>
    </source>
</evidence>
<keyword evidence="2 5" id="KW-0547">Nucleotide-binding</keyword>
<evidence type="ECO:0000256" key="1">
    <source>
        <dbReference type="ARBA" id="ARBA00022679"/>
    </source>
</evidence>
<dbReference type="SMART" id="SM00220">
    <property type="entry name" value="S_TKc"/>
    <property type="match status" value="1"/>
</dbReference>
<dbReference type="CDD" id="cd14014">
    <property type="entry name" value="STKc_PknB_like"/>
    <property type="match status" value="1"/>
</dbReference>
<evidence type="ECO:0000256" key="3">
    <source>
        <dbReference type="ARBA" id="ARBA00022777"/>
    </source>
</evidence>
<dbReference type="InterPro" id="IPR017441">
    <property type="entry name" value="Protein_kinase_ATP_BS"/>
</dbReference>
<keyword evidence="3 7" id="KW-0418">Kinase</keyword>
<evidence type="ECO:0000256" key="5">
    <source>
        <dbReference type="PROSITE-ProRule" id="PRU10141"/>
    </source>
</evidence>
<dbReference type="InterPro" id="IPR011990">
    <property type="entry name" value="TPR-like_helical_dom_sf"/>
</dbReference>
<dbReference type="PANTHER" id="PTHR43289:SF34">
    <property type="entry name" value="SERINE_THREONINE-PROTEIN KINASE YBDM-RELATED"/>
    <property type="match status" value="1"/>
</dbReference>
<comment type="caution">
    <text evidence="7">The sequence shown here is derived from an EMBL/GenBank/DDBJ whole genome shotgun (WGS) entry which is preliminary data.</text>
</comment>
<dbReference type="EC" id="2.7.11.1" evidence="7"/>
<dbReference type="Gene3D" id="3.30.200.20">
    <property type="entry name" value="Phosphorylase Kinase, domain 1"/>
    <property type="match status" value="1"/>
</dbReference>
<dbReference type="PROSITE" id="PS00107">
    <property type="entry name" value="PROTEIN_KINASE_ATP"/>
    <property type="match status" value="1"/>
</dbReference>
<evidence type="ECO:0000256" key="2">
    <source>
        <dbReference type="ARBA" id="ARBA00022741"/>
    </source>
</evidence>
<protein>
    <submittedName>
        <fullName evidence="7">Serine/threonine-protein kinase</fullName>
        <ecNumber evidence="7">2.7.11.1</ecNumber>
    </submittedName>
</protein>
<evidence type="ECO:0000313" key="8">
    <source>
        <dbReference type="Proteomes" id="UP001560685"/>
    </source>
</evidence>
<dbReference type="PROSITE" id="PS50011">
    <property type="entry name" value="PROTEIN_KINASE_DOM"/>
    <property type="match status" value="1"/>
</dbReference>
<dbReference type="InterPro" id="IPR008271">
    <property type="entry name" value="Ser/Thr_kinase_AS"/>
</dbReference>
<organism evidence="7 8">
    <name type="scientific">Hyphococcus lacteus</name>
    <dbReference type="NCBI Taxonomy" id="3143536"/>
    <lineage>
        <taxon>Bacteria</taxon>
        <taxon>Pseudomonadati</taxon>
        <taxon>Pseudomonadota</taxon>
        <taxon>Alphaproteobacteria</taxon>
        <taxon>Parvularculales</taxon>
        <taxon>Parvularculaceae</taxon>
        <taxon>Hyphococcus</taxon>
    </lineage>
</organism>
<dbReference type="Pfam" id="PF13424">
    <property type="entry name" value="TPR_12"/>
    <property type="match status" value="1"/>
</dbReference>
<dbReference type="PANTHER" id="PTHR43289">
    <property type="entry name" value="MITOGEN-ACTIVATED PROTEIN KINASE KINASE KINASE 20-RELATED"/>
    <property type="match status" value="1"/>
</dbReference>
<dbReference type="RefSeq" id="WP_369314833.1">
    <property type="nucleotide sequence ID" value="NZ_JBEHZE010000003.1"/>
</dbReference>
<evidence type="ECO:0000259" key="6">
    <source>
        <dbReference type="PROSITE" id="PS50011"/>
    </source>
</evidence>
<sequence length="957" mass="105835">MTSDEFKELEEAFQNALSLEGAERDAFLEKLDRDRRDLAKRVRELLKADATGDTIAAPIAASVKALKEDGDDPWIGKTIGDWRLHKRLGAGGMGAVFLADRADEQYAQTAALKIMGAQLLDQNAAARFRAERQILANLNHPNIATLIDGGSTDDGLPYLVMEYVDGVRIDDYCDINNLVISNRLFLFQKLCAAVDYAHRNLVVHRDLKPSNMLVTENGDPKLLDFGIAKLLETDDYELTMARTGEGARIMTPEYASPEQVRGEPVSVATDVYALGVLLFRLLTGHSPYGPSATTPREIESAILEAEPKKPSASITEYSSTDDKTLSLDDLSEKRSVSPEHLRKTLSGDLDTIILKCLQKEPERRYATARELAADIERHLNNRPILARADSWTYKTKKFLTRNARPTAAAAAMFVAIVSLVAFYTLRLADERDKAQLAAAEAEQVAGFLTNIFRNADPHTAQGTPATAVDLLRSAETRISDLDAQPMLQARLTQIIGDTYANLGETSKAIELLEWSQEMRRASLAEDPLAYGMLLQDLAEAYRLSGDLDAAEKAMRECIIKFEEVLLADDPQILFLRGRLAVIFSDQSRKVEALETLQGALRKRLQSGSQHDSESLDMFGNTAHLLVDLGRYSEAEEVHAEVIRLSKEIDGPLHPSTLIRTNNMALLRRAQFQLKDAKRLHDEATSGAQKIWPEGHPYIARWTAGRAYIKALLGEFDEAFAEFPGAVEQLRQIRGETSNIHLSRLRFYGEALAMAGRLDEASAKMENAITVAVADDRMHASATNVLRVRLALVKNLQNRPDEALALLDLAASTSEWQSTRRSADMNATRAVSLSLLERSNEATALFETLIAGRSVLFGPESAAMIQLYTDAASHFRRSDKIVRAENYARRAHEIGQLNLPAGNWIAALATAEYAYVLAASGKTGEAEKFATRAYDDLIATFGPDDYRAIPLKELIDSF</sequence>
<dbReference type="Pfam" id="PF13374">
    <property type="entry name" value="TPR_10"/>
    <property type="match status" value="1"/>
</dbReference>
<keyword evidence="8" id="KW-1185">Reference proteome</keyword>
<keyword evidence="4 5" id="KW-0067">ATP-binding</keyword>
<dbReference type="Gene3D" id="1.25.40.10">
    <property type="entry name" value="Tetratricopeptide repeat domain"/>
    <property type="match status" value="3"/>
</dbReference>
<feature type="domain" description="Protein kinase" evidence="6">
    <location>
        <begin position="82"/>
        <end position="385"/>
    </location>
</feature>
<dbReference type="GO" id="GO:0004674">
    <property type="term" value="F:protein serine/threonine kinase activity"/>
    <property type="evidence" value="ECO:0007669"/>
    <property type="project" value="UniProtKB-EC"/>
</dbReference>
<dbReference type="Gene3D" id="1.10.510.10">
    <property type="entry name" value="Transferase(Phosphotransferase) domain 1"/>
    <property type="match status" value="1"/>
</dbReference>
<dbReference type="InterPro" id="IPR011009">
    <property type="entry name" value="Kinase-like_dom_sf"/>
</dbReference>
<feature type="binding site" evidence="5">
    <location>
        <position position="113"/>
    </location>
    <ligand>
        <name>ATP</name>
        <dbReference type="ChEBI" id="CHEBI:30616"/>
    </ligand>
</feature>
<dbReference type="Proteomes" id="UP001560685">
    <property type="component" value="Unassembled WGS sequence"/>
</dbReference>